<dbReference type="Proteomes" id="UP000178912">
    <property type="component" value="Unassembled WGS sequence"/>
</dbReference>
<dbReference type="PANTHER" id="PTHR22838">
    <property type="entry name" value="WD REPEAT PROTEIN 26-RELATED"/>
    <property type="match status" value="1"/>
</dbReference>
<evidence type="ECO:0000256" key="3">
    <source>
        <dbReference type="ARBA" id="ARBA00022737"/>
    </source>
</evidence>
<dbReference type="InterPro" id="IPR006594">
    <property type="entry name" value="LisH"/>
</dbReference>
<keyword evidence="3" id="KW-0677">Repeat</keyword>
<dbReference type="CDD" id="cd00200">
    <property type="entry name" value="WD40"/>
    <property type="match status" value="1"/>
</dbReference>
<protein>
    <submittedName>
        <fullName evidence="7">Related to WD40 repeat-containing protein</fullName>
    </submittedName>
</protein>
<evidence type="ECO:0000256" key="5">
    <source>
        <dbReference type="SAM" id="MobiDB-lite"/>
    </source>
</evidence>
<dbReference type="EMBL" id="FJUX01000017">
    <property type="protein sequence ID" value="CZS94205.1"/>
    <property type="molecule type" value="Genomic_DNA"/>
</dbReference>
<comment type="function">
    <text evidence="1">Involved in the proteasome-dependent degradation of fructose-1,6-bisphosphatase.</text>
</comment>
<feature type="region of interest" description="Disordered" evidence="5">
    <location>
        <begin position="61"/>
        <end position="101"/>
    </location>
</feature>
<dbReference type="Pfam" id="PF23627">
    <property type="entry name" value="LisH_WDR26"/>
    <property type="match status" value="1"/>
</dbReference>
<dbReference type="Gene3D" id="2.130.10.10">
    <property type="entry name" value="YVTN repeat-like/Quinoprotein amine dehydrogenase"/>
    <property type="match status" value="1"/>
</dbReference>
<evidence type="ECO:0000256" key="1">
    <source>
        <dbReference type="ARBA" id="ARBA00002343"/>
    </source>
</evidence>
<feature type="compositionally biased region" description="Low complexity" evidence="5">
    <location>
        <begin position="77"/>
        <end position="91"/>
    </location>
</feature>
<feature type="region of interest" description="Disordered" evidence="5">
    <location>
        <begin position="120"/>
        <end position="204"/>
    </location>
</feature>
<dbReference type="SUPFAM" id="SSF50978">
    <property type="entry name" value="WD40 repeat-like"/>
    <property type="match status" value="1"/>
</dbReference>
<dbReference type="InterPro" id="IPR051350">
    <property type="entry name" value="WD_repeat-ST_regulator"/>
</dbReference>
<dbReference type="AlphaFoldDB" id="A0A1E1K7Z8"/>
<dbReference type="InterPro" id="IPR036322">
    <property type="entry name" value="WD40_repeat_dom_sf"/>
</dbReference>
<dbReference type="PROSITE" id="PS50896">
    <property type="entry name" value="LISH"/>
    <property type="match status" value="1"/>
</dbReference>
<evidence type="ECO:0000259" key="6">
    <source>
        <dbReference type="PROSITE" id="PS50897"/>
    </source>
</evidence>
<accession>A0A1E1K7Z8</accession>
<feature type="repeat" description="WD" evidence="4">
    <location>
        <begin position="475"/>
        <end position="516"/>
    </location>
</feature>
<evidence type="ECO:0000313" key="8">
    <source>
        <dbReference type="Proteomes" id="UP000178912"/>
    </source>
</evidence>
<dbReference type="Pfam" id="PF00400">
    <property type="entry name" value="WD40"/>
    <property type="match status" value="3"/>
</dbReference>
<evidence type="ECO:0000313" key="7">
    <source>
        <dbReference type="EMBL" id="CZS94205.1"/>
    </source>
</evidence>
<dbReference type="InterPro" id="IPR015943">
    <property type="entry name" value="WD40/YVTN_repeat-like_dom_sf"/>
</dbReference>
<feature type="repeat" description="WD" evidence="4">
    <location>
        <begin position="433"/>
        <end position="474"/>
    </location>
</feature>
<sequence length="743" mass="82122">MYNAGAEYVPQRHRRSQSQRWILRSGTPAAVVLADDRRPSISLITTDDPSIPTNLLQSSSTIISAPTPPINPQTRETLQQQSSSSASSLTAGPPEPPPSLAQILGRRQRVISANLEEEEGGYGGLGILTPSVSTYQLPPPKRRRQGSRMRLEGESNSSSGTSRPFSNGSGPSALYKAALSTSANGTRRSSIAMNGSNTNGHSSVKQPPTYFGHDREEVTRILIQSLTDLGYNSAAASLSQESGFNVESPTVAKFRNAVLTGEWSQAESLLFGGSLEDGGVSIDGDGLVLQDGVDRNVMRFWLRQQKFLELLEQRDTGRALMVLRTELTPLYQDTGKLHFLSSLLMCHSLQDLKSKAEWDGAEGQSRHHLLSELSKCISPSVMLPEHRLAVLLNQVKRYQIDSCLYHNTSESPSLYQDHVCDRSHFPLHTVLELDKHSSEVWQVKFSHDGTRLASCGKDGTCIIYEVGSFEVLQNLAMAESGIASVSWSPNDEFVVTCGRDHLAILWDSHTGDILQQLPRFGEPVSSCVWAPDGRTFIIGCLDKEKNLSQWNRNGDLVFDWGRTHRIQDVEISPNGQYLVAMDNETHIHIYNFVTRELEYEMDMKVRMSSVSISQDSRFLLVNKTDGEAQMVDLDVQAPIRTFKSGAKGGNFVIRATYGGANESFVIFGSEDGHIFIWHKETGQLIEKLEGHGKASCNSVSWNPSNPCMFATAGDDAKVRIWADVDQLEQYSTGSNFQRHSNGR</sequence>
<dbReference type="OrthoDB" id="972532at2759"/>
<dbReference type="SMART" id="SM00320">
    <property type="entry name" value="WD40"/>
    <property type="match status" value="6"/>
</dbReference>
<keyword evidence="8" id="KW-1185">Reference proteome</keyword>
<dbReference type="InterPro" id="IPR001680">
    <property type="entry name" value="WD40_rpt"/>
</dbReference>
<feature type="domain" description="CTLH" evidence="6">
    <location>
        <begin position="247"/>
        <end position="318"/>
    </location>
</feature>
<keyword evidence="2 4" id="KW-0853">WD repeat</keyword>
<dbReference type="InterPro" id="IPR006595">
    <property type="entry name" value="CTLH_C"/>
</dbReference>
<dbReference type="PANTHER" id="PTHR22838:SF0">
    <property type="entry name" value="WD REPEAT-CONTAINING PROTEIN 26"/>
    <property type="match status" value="1"/>
</dbReference>
<feature type="compositionally biased region" description="Polar residues" evidence="5">
    <location>
        <begin position="154"/>
        <end position="170"/>
    </location>
</feature>
<feature type="compositionally biased region" description="Polar residues" evidence="5">
    <location>
        <begin position="179"/>
        <end position="204"/>
    </location>
</feature>
<name>A0A1E1K7Z8_9HELO</name>
<organism evidence="7 8">
    <name type="scientific">Rhynchosporium agropyri</name>
    <dbReference type="NCBI Taxonomy" id="914238"/>
    <lineage>
        <taxon>Eukaryota</taxon>
        <taxon>Fungi</taxon>
        <taxon>Dikarya</taxon>
        <taxon>Ascomycota</taxon>
        <taxon>Pezizomycotina</taxon>
        <taxon>Leotiomycetes</taxon>
        <taxon>Helotiales</taxon>
        <taxon>Ploettnerulaceae</taxon>
        <taxon>Rhynchosporium</taxon>
    </lineage>
</organism>
<dbReference type="GO" id="GO:0034657">
    <property type="term" value="C:GID complex"/>
    <property type="evidence" value="ECO:0007669"/>
    <property type="project" value="TreeGrafter"/>
</dbReference>
<proteinExistence type="predicted"/>
<evidence type="ECO:0000256" key="2">
    <source>
        <dbReference type="ARBA" id="ARBA00022574"/>
    </source>
</evidence>
<dbReference type="PROSITE" id="PS50897">
    <property type="entry name" value="CTLH"/>
    <property type="match status" value="1"/>
</dbReference>
<gene>
    <name evidence="7" type="ORF">RAG0_04262</name>
</gene>
<reference evidence="8" key="1">
    <citation type="submission" date="2016-03" db="EMBL/GenBank/DDBJ databases">
        <authorList>
            <person name="Guldener U."/>
        </authorList>
    </citation>
    <scope>NUCLEOTIDE SEQUENCE [LARGE SCALE GENOMIC DNA]</scope>
    <source>
        <strain evidence="8">04CH-RAC-A.6.1</strain>
    </source>
</reference>
<dbReference type="PROSITE" id="PS50082">
    <property type="entry name" value="WD_REPEATS_2"/>
    <property type="match status" value="2"/>
</dbReference>
<evidence type="ECO:0000256" key="4">
    <source>
        <dbReference type="PROSITE-ProRule" id="PRU00221"/>
    </source>
</evidence>
<dbReference type="GO" id="GO:0043161">
    <property type="term" value="P:proteasome-mediated ubiquitin-dependent protein catabolic process"/>
    <property type="evidence" value="ECO:0007669"/>
    <property type="project" value="TreeGrafter"/>
</dbReference>